<organism evidence="4 5">
    <name type="scientific">Mycobacterium avium</name>
    <dbReference type="NCBI Taxonomy" id="1764"/>
    <lineage>
        <taxon>Bacteria</taxon>
        <taxon>Bacillati</taxon>
        <taxon>Actinomycetota</taxon>
        <taxon>Actinomycetes</taxon>
        <taxon>Mycobacteriales</taxon>
        <taxon>Mycobacteriaceae</taxon>
        <taxon>Mycobacterium</taxon>
        <taxon>Mycobacterium avium complex (MAC)</taxon>
    </lineage>
</organism>
<accession>A0A2A2ZF03</accession>
<keyword evidence="1 4" id="KW-0378">Hydrolase</keyword>
<name>A0A2A2ZF03_MYCAV</name>
<evidence type="ECO:0000313" key="4">
    <source>
        <dbReference type="EMBL" id="PBA25112.1"/>
    </source>
</evidence>
<comment type="caution">
    <text evidence="4">The sequence shown here is derived from an EMBL/GenBank/DDBJ whole genome shotgun (WGS) entry which is preliminary data.</text>
</comment>
<dbReference type="PANTHER" id="PTHR43283:SF11">
    <property type="entry name" value="BETA-LACTAMASE-RELATED DOMAIN-CONTAINING PROTEIN"/>
    <property type="match status" value="1"/>
</dbReference>
<dbReference type="PANTHER" id="PTHR43283">
    <property type="entry name" value="BETA-LACTAMASE-RELATED"/>
    <property type="match status" value="1"/>
</dbReference>
<dbReference type="EMBL" id="NSFD01000048">
    <property type="protein sequence ID" value="PBA25112.1"/>
    <property type="molecule type" value="Genomic_DNA"/>
</dbReference>
<dbReference type="InterPro" id="IPR001466">
    <property type="entry name" value="Beta-lactam-related"/>
</dbReference>
<dbReference type="AlphaFoldDB" id="A0A2A2ZF03"/>
<evidence type="ECO:0000313" key="5">
    <source>
        <dbReference type="Proteomes" id="UP000217768"/>
    </source>
</evidence>
<gene>
    <name evidence="4" type="ORF">CKJ66_19715</name>
</gene>
<dbReference type="Proteomes" id="UP000217768">
    <property type="component" value="Unassembled WGS sequence"/>
</dbReference>
<dbReference type="InterPro" id="IPR012338">
    <property type="entry name" value="Beta-lactam/transpept-like"/>
</dbReference>
<dbReference type="GO" id="GO:0016787">
    <property type="term" value="F:hydrolase activity"/>
    <property type="evidence" value="ECO:0007669"/>
    <property type="project" value="UniProtKB-KW"/>
</dbReference>
<dbReference type="InterPro" id="IPR050789">
    <property type="entry name" value="Diverse_Enzym_Activities"/>
</dbReference>
<protein>
    <submittedName>
        <fullName evidence="4">Serine hydrolase</fullName>
    </submittedName>
</protein>
<dbReference type="Gene3D" id="3.40.710.10">
    <property type="entry name" value="DD-peptidase/beta-lactamase superfamily"/>
    <property type="match status" value="1"/>
</dbReference>
<dbReference type="Pfam" id="PF00144">
    <property type="entry name" value="Beta-lactamase"/>
    <property type="match status" value="1"/>
</dbReference>
<sequence>MPGHPSVRNVLVLATILLTLVAASSTGRVVHTSPSEAPPASMTPHASLVPESTSPAADFTTISKLVNDAIAARGLPGAVVMVGHGGKVVFHQAYGSRKLAGEPGLDGAPAPAEPMTEDTIFDLASLTKCLATAVAVMQLYEQGKVAFDDPVQKYLPDFNTANDPLRAKVTIRMLLTNTSGEGIDVSLRDPWGLAGPDKAEGIHRALTTPLQSAPAGEFRYSDINYLLLGALLEKITGEDEDDYVQHHVFGPLGMHDTRYLPPAKACGPHIIRGAAIAWAPNGEPTTECPEWTWRTTLLPRIAPTARDEESRDDPSKNPDYYALLRGTVHDPTARRMGGVAGNAGVFSTAHDVGVYAQALLDRLAGRPSDFPLQQDTVELMTTPQQPGHDPRQLEAANRAARSGTPNYPAIKGQNLFGFGWDIDTGYSRPRGRVFPIGSFGNTGFTGTTLWMDPGSDTYVILLSNSIHLRGSPPISNLRGDVATAAARALHLYGAAPP</sequence>
<proteinExistence type="predicted"/>
<feature type="domain" description="Beta-lactamase-related" evidence="3">
    <location>
        <begin position="64"/>
        <end position="465"/>
    </location>
</feature>
<evidence type="ECO:0000256" key="1">
    <source>
        <dbReference type="ARBA" id="ARBA00022801"/>
    </source>
</evidence>
<reference evidence="4 5" key="1">
    <citation type="submission" date="2017-08" db="EMBL/GenBank/DDBJ databases">
        <title>Phylogenetic analysis of Mycobacterium avium complex whole genomes.</title>
        <authorList>
            <person name="Caverly L.J."/>
            <person name="Spilker T."/>
            <person name="Lipuma J."/>
        </authorList>
    </citation>
    <scope>NUCLEOTIDE SEQUENCE [LARGE SCALE GENOMIC DNA]</scope>
    <source>
        <strain evidence="4 5">FLAC0165</strain>
    </source>
</reference>
<dbReference type="RefSeq" id="WP_071321485.1">
    <property type="nucleotide sequence ID" value="NZ_NSEY01000053.1"/>
</dbReference>
<dbReference type="SUPFAM" id="SSF56601">
    <property type="entry name" value="beta-lactamase/transpeptidase-like"/>
    <property type="match status" value="1"/>
</dbReference>
<dbReference type="GeneID" id="75271474"/>
<evidence type="ECO:0000259" key="3">
    <source>
        <dbReference type="Pfam" id="PF00144"/>
    </source>
</evidence>
<feature type="region of interest" description="Disordered" evidence="2">
    <location>
        <begin position="28"/>
        <end position="51"/>
    </location>
</feature>
<evidence type="ECO:0000256" key="2">
    <source>
        <dbReference type="SAM" id="MobiDB-lite"/>
    </source>
</evidence>